<dbReference type="GO" id="GO:0003677">
    <property type="term" value="F:DNA binding"/>
    <property type="evidence" value="ECO:0007669"/>
    <property type="project" value="InterPro"/>
</dbReference>
<proteinExistence type="predicted"/>
<dbReference type="SUPFAM" id="SSF143422">
    <property type="entry name" value="Transposase IS200-like"/>
    <property type="match status" value="1"/>
</dbReference>
<dbReference type="InterPro" id="IPR002686">
    <property type="entry name" value="Transposase_17"/>
</dbReference>
<dbReference type="Gene3D" id="3.30.70.1290">
    <property type="entry name" value="Transposase IS200-like"/>
    <property type="match status" value="1"/>
</dbReference>
<evidence type="ECO:0000313" key="2">
    <source>
        <dbReference type="EMBL" id="OIO20492.1"/>
    </source>
</evidence>
<dbReference type="NCBIfam" id="NF033573">
    <property type="entry name" value="transpos_IS200"/>
    <property type="match status" value="1"/>
</dbReference>
<reference evidence="2 3" key="1">
    <citation type="journal article" date="2016" name="Environ. Microbiol.">
        <title>Genomic resolution of a cold subsurface aquifer community provides metabolic insights for novel microbes adapted to high CO concentrations.</title>
        <authorList>
            <person name="Probst A.J."/>
            <person name="Castelle C.J."/>
            <person name="Singh A."/>
            <person name="Brown C.T."/>
            <person name="Anantharaman K."/>
            <person name="Sharon I."/>
            <person name="Hug L.A."/>
            <person name="Burstein D."/>
            <person name="Emerson J.B."/>
            <person name="Thomas B.C."/>
            <person name="Banfield J.F."/>
        </authorList>
    </citation>
    <scope>NUCLEOTIDE SEQUENCE [LARGE SCALE GENOMIC DNA]</scope>
    <source>
        <strain evidence="2">CG1_02_32_51</strain>
    </source>
</reference>
<dbReference type="GO" id="GO:0006313">
    <property type="term" value="P:DNA transposition"/>
    <property type="evidence" value="ECO:0007669"/>
    <property type="project" value="InterPro"/>
</dbReference>
<evidence type="ECO:0000313" key="3">
    <source>
        <dbReference type="Proteomes" id="UP000181941"/>
    </source>
</evidence>
<dbReference type="EMBL" id="MNVC01000003">
    <property type="protein sequence ID" value="OIO20492.1"/>
    <property type="molecule type" value="Genomic_DNA"/>
</dbReference>
<dbReference type="PANTHER" id="PTHR33360">
    <property type="entry name" value="TRANSPOSASE FOR INSERTION SEQUENCE ELEMENT IS200"/>
    <property type="match status" value="1"/>
</dbReference>
<gene>
    <name evidence="2" type="ORF">AUJ23_00215</name>
</gene>
<dbReference type="InterPro" id="IPR036515">
    <property type="entry name" value="Transposase_17_sf"/>
</dbReference>
<sequence length="150" mass="17867">MTTNIDGDIWYWHHNMSECYYHIQLTIKYRKSLFNKQTEDKLLETIRGFKERYAIEISHVGFDKNHVHILCRFLPKYSGGQVIKLIKSITAKMVFKDLPEVKKQLWGGEFWTDGYYMATVSGRGDKTIIEKYIENQGRKEDIHQLKLFEI</sequence>
<name>A0A1J4U782_9BACT</name>
<dbReference type="PANTHER" id="PTHR33360:SF2">
    <property type="entry name" value="TRANSPOSASE FOR INSERTION SEQUENCE ELEMENT IS200"/>
    <property type="match status" value="1"/>
</dbReference>
<dbReference type="SMART" id="SM01321">
    <property type="entry name" value="Y1_Tnp"/>
    <property type="match status" value="1"/>
</dbReference>
<protein>
    <recommendedName>
        <fullName evidence="1">Transposase IS200-like domain-containing protein</fullName>
    </recommendedName>
</protein>
<dbReference type="Proteomes" id="UP000181941">
    <property type="component" value="Unassembled WGS sequence"/>
</dbReference>
<accession>A0A1J4U782</accession>
<organism evidence="2 3">
    <name type="scientific">Candidatus Magasanikbacteria bacterium CG1_02_32_51</name>
    <dbReference type="NCBI Taxonomy" id="1805238"/>
    <lineage>
        <taxon>Bacteria</taxon>
        <taxon>Candidatus Magasanikiibacteriota</taxon>
    </lineage>
</organism>
<comment type="caution">
    <text evidence="2">The sequence shown here is derived from an EMBL/GenBank/DDBJ whole genome shotgun (WGS) entry which is preliminary data.</text>
</comment>
<dbReference type="GO" id="GO:0004803">
    <property type="term" value="F:transposase activity"/>
    <property type="evidence" value="ECO:0007669"/>
    <property type="project" value="InterPro"/>
</dbReference>
<dbReference type="Pfam" id="PF01797">
    <property type="entry name" value="Y1_Tnp"/>
    <property type="match status" value="1"/>
</dbReference>
<feature type="domain" description="Transposase IS200-like" evidence="1">
    <location>
        <begin position="16"/>
        <end position="136"/>
    </location>
</feature>
<evidence type="ECO:0000259" key="1">
    <source>
        <dbReference type="SMART" id="SM01321"/>
    </source>
</evidence>
<dbReference type="AlphaFoldDB" id="A0A1J4U782"/>